<comment type="subunit">
    <text evidence="7">Homoheptamer.</text>
</comment>
<dbReference type="Gene3D" id="2.30.30.60">
    <property type="match status" value="1"/>
</dbReference>
<evidence type="ECO:0000256" key="7">
    <source>
        <dbReference type="RuleBase" id="RU369025"/>
    </source>
</evidence>
<dbReference type="InterPro" id="IPR049278">
    <property type="entry name" value="MS_channel_C"/>
</dbReference>
<comment type="function">
    <text evidence="7">Mechanosensitive channel that participates in the regulation of osmotic pressure changes within the cell, opening in response to stretch forces in the membrane lipid bilayer, without the need for other proteins. Contributes to normal resistance to hypoosmotic shock. Forms an ion channel of 1.0 nanosiemens conductance with a slight preference for anions.</text>
</comment>
<feature type="transmembrane region" description="Helical" evidence="7">
    <location>
        <begin position="89"/>
        <end position="107"/>
    </location>
</feature>
<evidence type="ECO:0000256" key="1">
    <source>
        <dbReference type="ARBA" id="ARBA00004651"/>
    </source>
</evidence>
<accession>A0A8I0MUY1</accession>
<keyword evidence="5 7" id="KW-1133">Transmembrane helix</keyword>
<evidence type="ECO:0000256" key="3">
    <source>
        <dbReference type="ARBA" id="ARBA00022475"/>
    </source>
</evidence>
<keyword evidence="3" id="KW-1003">Cell membrane</keyword>
<evidence type="ECO:0000259" key="8">
    <source>
        <dbReference type="Pfam" id="PF00924"/>
    </source>
</evidence>
<dbReference type="RefSeq" id="WP_147390259.1">
    <property type="nucleotide sequence ID" value="NZ_AQHF01000020.1"/>
</dbReference>
<proteinExistence type="inferred from homology"/>
<keyword evidence="11" id="KW-1185">Reference proteome</keyword>
<feature type="transmembrane region" description="Helical" evidence="7">
    <location>
        <begin position="61"/>
        <end position="83"/>
    </location>
</feature>
<dbReference type="SUPFAM" id="SSF82689">
    <property type="entry name" value="Mechanosensitive channel protein MscS (YggB), C-terminal domain"/>
    <property type="match status" value="1"/>
</dbReference>
<dbReference type="InterPro" id="IPR011066">
    <property type="entry name" value="MscS_channel_C_sf"/>
</dbReference>
<dbReference type="PANTHER" id="PTHR30221">
    <property type="entry name" value="SMALL-CONDUCTANCE MECHANOSENSITIVE CHANNEL"/>
    <property type="match status" value="1"/>
</dbReference>
<dbReference type="Pfam" id="PF21082">
    <property type="entry name" value="MS_channel_3rd"/>
    <property type="match status" value="1"/>
</dbReference>
<name>A0A8I0MUY1_9GAMM</name>
<dbReference type="SUPFAM" id="SSF50182">
    <property type="entry name" value="Sm-like ribonucleoproteins"/>
    <property type="match status" value="1"/>
</dbReference>
<evidence type="ECO:0000256" key="2">
    <source>
        <dbReference type="ARBA" id="ARBA00008017"/>
    </source>
</evidence>
<dbReference type="Gene3D" id="1.10.287.1260">
    <property type="match status" value="1"/>
</dbReference>
<keyword evidence="7" id="KW-0407">Ion channel</keyword>
<dbReference type="InterPro" id="IPR010920">
    <property type="entry name" value="LSM_dom_sf"/>
</dbReference>
<keyword evidence="7" id="KW-0813">Transport</keyword>
<organism evidence="10 11">
    <name type="scientific">Pseudoalteromonas peptidolytica F12-50-A1</name>
    <dbReference type="NCBI Taxonomy" id="1315280"/>
    <lineage>
        <taxon>Bacteria</taxon>
        <taxon>Pseudomonadati</taxon>
        <taxon>Pseudomonadota</taxon>
        <taxon>Gammaproteobacteria</taxon>
        <taxon>Alteromonadales</taxon>
        <taxon>Pseudoalteromonadaceae</taxon>
        <taxon>Pseudoalteromonas</taxon>
    </lineage>
</organism>
<keyword evidence="6 7" id="KW-0472">Membrane</keyword>
<dbReference type="InterPro" id="IPR023408">
    <property type="entry name" value="MscS_beta-dom_sf"/>
</dbReference>
<evidence type="ECO:0000313" key="11">
    <source>
        <dbReference type="Proteomes" id="UP000660708"/>
    </source>
</evidence>
<evidence type="ECO:0000256" key="6">
    <source>
        <dbReference type="ARBA" id="ARBA00023136"/>
    </source>
</evidence>
<keyword evidence="4 7" id="KW-0812">Transmembrane</keyword>
<dbReference type="PANTHER" id="PTHR30221:SF1">
    <property type="entry name" value="SMALL-CONDUCTANCE MECHANOSENSITIVE CHANNEL"/>
    <property type="match status" value="1"/>
</dbReference>
<dbReference type="InterPro" id="IPR006685">
    <property type="entry name" value="MscS_channel_2nd"/>
</dbReference>
<comment type="caution">
    <text evidence="10">The sequence shown here is derived from an EMBL/GenBank/DDBJ whole genome shotgun (WGS) entry which is preliminary data.</text>
</comment>
<dbReference type="Proteomes" id="UP000660708">
    <property type="component" value="Unassembled WGS sequence"/>
</dbReference>
<evidence type="ECO:0000313" key="10">
    <source>
        <dbReference type="EMBL" id="MBE0345837.1"/>
    </source>
</evidence>
<gene>
    <name evidence="10" type="primary">mscS</name>
    <name evidence="10" type="ORF">PPEP_a0805</name>
</gene>
<dbReference type="Pfam" id="PF00924">
    <property type="entry name" value="MS_channel_2nd"/>
    <property type="match status" value="1"/>
</dbReference>
<dbReference type="InterPro" id="IPR045275">
    <property type="entry name" value="MscS_archaea/bacteria_type"/>
</dbReference>
<dbReference type="EMBL" id="AQHF01000020">
    <property type="protein sequence ID" value="MBE0345837.1"/>
    <property type="molecule type" value="Genomic_DNA"/>
</dbReference>
<reference evidence="10 11" key="1">
    <citation type="submission" date="2015-06" db="EMBL/GenBank/DDBJ databases">
        <title>Genome sequence of Pseudoalteromonas peptidolytica.</title>
        <authorList>
            <person name="Xie B.-B."/>
            <person name="Rong J.-C."/>
            <person name="Qin Q.-L."/>
            <person name="Zhang Y.-Z."/>
        </authorList>
    </citation>
    <scope>NUCLEOTIDE SEQUENCE [LARGE SCALE GENOMIC DNA]</scope>
    <source>
        <strain evidence="10 11">F12-50-A1</strain>
    </source>
</reference>
<dbReference type="Gene3D" id="3.30.70.100">
    <property type="match status" value="1"/>
</dbReference>
<dbReference type="Pfam" id="PF05552">
    <property type="entry name" value="MS_channel_1st_1"/>
    <property type="match status" value="1"/>
</dbReference>
<protein>
    <recommendedName>
        <fullName evidence="7">Small-conductance mechanosensitive channel</fullName>
    </recommendedName>
</protein>
<keyword evidence="7" id="KW-0406">Ion transport</keyword>
<dbReference type="InterPro" id="IPR011014">
    <property type="entry name" value="MscS_channel_TM-2"/>
</dbReference>
<comment type="subcellular location">
    <subcellularLocation>
        <location evidence="7">Cell inner membrane</location>
        <topology evidence="7">Multi-pass membrane protein</topology>
    </subcellularLocation>
    <subcellularLocation>
        <location evidence="1">Cell membrane</location>
        <topology evidence="1">Multi-pass membrane protein</topology>
    </subcellularLocation>
</comment>
<evidence type="ECO:0000259" key="9">
    <source>
        <dbReference type="Pfam" id="PF21082"/>
    </source>
</evidence>
<evidence type="ECO:0000256" key="5">
    <source>
        <dbReference type="ARBA" id="ARBA00022989"/>
    </source>
</evidence>
<dbReference type="SUPFAM" id="SSF82861">
    <property type="entry name" value="Mechanosensitive channel protein MscS (YggB), transmembrane region"/>
    <property type="match status" value="1"/>
</dbReference>
<evidence type="ECO:0000256" key="4">
    <source>
        <dbReference type="ARBA" id="ARBA00022692"/>
    </source>
</evidence>
<dbReference type="GO" id="GO:0008381">
    <property type="term" value="F:mechanosensitive monoatomic ion channel activity"/>
    <property type="evidence" value="ECO:0007669"/>
    <property type="project" value="InterPro"/>
</dbReference>
<dbReference type="GO" id="GO:0005886">
    <property type="term" value="C:plasma membrane"/>
    <property type="evidence" value="ECO:0007669"/>
    <property type="project" value="UniProtKB-SubCell"/>
</dbReference>
<comment type="similarity">
    <text evidence="2 7">Belongs to the MscS (TC 1.A.23) family.</text>
</comment>
<sequence>MINQEIEQIERYYNIIREYLVTYSFQLLAAIAIFLLGLWLSKKLSKATEKLMLKHSIDPALTNFVGNVIKVLIIAMFVVISLGKIGISITPFVAAIGAASLGAGLALQGMLANYGAGLAIIATRPFVIGDTISIKGVSGQVKMIELGHTTLINEDNVEITIPNKHIVGEILHNSFENSLVKGEIGIAYHADYEQALLLINNALANNSKVSQSPKPQVGIETFADSAVVLSYRYWVPTTALIETKLEINKAVFAAINNANIEIPFPQRVIKFIQ</sequence>
<comment type="caution">
    <text evidence="7">Lacks conserved residue(s) required for the propagation of feature annotation.</text>
</comment>
<feature type="domain" description="Mechanosensitive ion channel MscS" evidence="8">
    <location>
        <begin position="111"/>
        <end position="173"/>
    </location>
</feature>
<keyword evidence="7" id="KW-0997">Cell inner membrane</keyword>
<feature type="transmembrane region" description="Helical" evidence="7">
    <location>
        <begin position="20"/>
        <end position="40"/>
    </location>
</feature>
<dbReference type="AlphaFoldDB" id="A0A8I0MUY1"/>
<feature type="domain" description="Mechanosensitive ion channel MscS C-terminal" evidence="9">
    <location>
        <begin position="183"/>
        <end position="262"/>
    </location>
</feature>
<dbReference type="InterPro" id="IPR008910">
    <property type="entry name" value="MSC_TM_helix"/>
</dbReference>